<dbReference type="OrthoDB" id="10456708at2759"/>
<feature type="non-terminal residue" evidence="1">
    <location>
        <position position="1"/>
    </location>
</feature>
<gene>
    <name evidence="1" type="ORF">RFULGI_LOCUS7589</name>
</gene>
<sequence>NVKQKAKMRTELNHIPEKDYKKIKENLSRLNIPTSSDEKRREEGVLWGEWLKEEKETN</sequence>
<keyword evidence="2" id="KW-1185">Reference proteome</keyword>
<reference evidence="1" key="1">
    <citation type="submission" date="2021-06" db="EMBL/GenBank/DDBJ databases">
        <authorList>
            <person name="Kallberg Y."/>
            <person name="Tangrot J."/>
            <person name="Rosling A."/>
        </authorList>
    </citation>
    <scope>NUCLEOTIDE SEQUENCE</scope>
    <source>
        <strain evidence="1">IN212</strain>
    </source>
</reference>
<protein>
    <submittedName>
        <fullName evidence="1">460_t:CDS:1</fullName>
    </submittedName>
</protein>
<proteinExistence type="predicted"/>
<evidence type="ECO:0000313" key="2">
    <source>
        <dbReference type="Proteomes" id="UP000789396"/>
    </source>
</evidence>
<dbReference type="EMBL" id="CAJVPZ010011159">
    <property type="protein sequence ID" value="CAG8627313.1"/>
    <property type="molecule type" value="Genomic_DNA"/>
</dbReference>
<dbReference type="Proteomes" id="UP000789396">
    <property type="component" value="Unassembled WGS sequence"/>
</dbReference>
<name>A0A9N9GQG9_9GLOM</name>
<accession>A0A9N9GQG9</accession>
<dbReference type="AlphaFoldDB" id="A0A9N9GQG9"/>
<evidence type="ECO:0000313" key="1">
    <source>
        <dbReference type="EMBL" id="CAG8627313.1"/>
    </source>
</evidence>
<comment type="caution">
    <text evidence="1">The sequence shown here is derived from an EMBL/GenBank/DDBJ whole genome shotgun (WGS) entry which is preliminary data.</text>
</comment>
<organism evidence="1 2">
    <name type="scientific">Racocetra fulgida</name>
    <dbReference type="NCBI Taxonomy" id="60492"/>
    <lineage>
        <taxon>Eukaryota</taxon>
        <taxon>Fungi</taxon>
        <taxon>Fungi incertae sedis</taxon>
        <taxon>Mucoromycota</taxon>
        <taxon>Glomeromycotina</taxon>
        <taxon>Glomeromycetes</taxon>
        <taxon>Diversisporales</taxon>
        <taxon>Gigasporaceae</taxon>
        <taxon>Racocetra</taxon>
    </lineage>
</organism>